<gene>
    <name evidence="11" type="ORF">TSIB3V08_LOCUS13036</name>
</gene>
<dbReference type="GO" id="GO:0019367">
    <property type="term" value="P:fatty acid elongation, saturated fatty acid"/>
    <property type="evidence" value="ECO:0007669"/>
    <property type="project" value="TreeGrafter"/>
</dbReference>
<keyword evidence="3 10" id="KW-0808">Transferase</keyword>
<comment type="similarity">
    <text evidence="10">Belongs to the ELO family.</text>
</comment>
<dbReference type="PANTHER" id="PTHR11157">
    <property type="entry name" value="FATTY ACID ACYL TRANSFERASE-RELATED"/>
    <property type="match status" value="1"/>
</dbReference>
<keyword evidence="2 10" id="KW-0444">Lipid biosynthesis</keyword>
<evidence type="ECO:0000256" key="4">
    <source>
        <dbReference type="ARBA" id="ARBA00022692"/>
    </source>
</evidence>
<dbReference type="Pfam" id="PF01151">
    <property type="entry name" value="ELO"/>
    <property type="match status" value="1"/>
</dbReference>
<proteinExistence type="inferred from homology"/>
<evidence type="ECO:0000256" key="5">
    <source>
        <dbReference type="ARBA" id="ARBA00022832"/>
    </source>
</evidence>
<name>A0A7R9B9P8_TIMSH</name>
<keyword evidence="9 10" id="KW-0275">Fatty acid biosynthesis</keyword>
<dbReference type="EC" id="2.3.1.199" evidence="10"/>
<dbReference type="AlphaFoldDB" id="A0A7R9B9P8"/>
<organism evidence="11">
    <name type="scientific">Timema shepardi</name>
    <name type="common">Walking stick</name>
    <dbReference type="NCBI Taxonomy" id="629360"/>
    <lineage>
        <taxon>Eukaryota</taxon>
        <taxon>Metazoa</taxon>
        <taxon>Ecdysozoa</taxon>
        <taxon>Arthropoda</taxon>
        <taxon>Hexapoda</taxon>
        <taxon>Insecta</taxon>
        <taxon>Pterygota</taxon>
        <taxon>Neoptera</taxon>
        <taxon>Polyneoptera</taxon>
        <taxon>Phasmatodea</taxon>
        <taxon>Timematodea</taxon>
        <taxon>Timematoidea</taxon>
        <taxon>Timematidae</taxon>
        <taxon>Timema</taxon>
    </lineage>
</organism>
<comment type="caution">
    <text evidence="10">Lacks conserved residue(s) required for the propagation of feature annotation.</text>
</comment>
<keyword evidence="7 10" id="KW-0443">Lipid metabolism</keyword>
<evidence type="ECO:0000256" key="1">
    <source>
        <dbReference type="ARBA" id="ARBA00004141"/>
    </source>
</evidence>
<comment type="subcellular location">
    <subcellularLocation>
        <location evidence="1">Membrane</location>
        <topology evidence="1">Multi-pass membrane protein</topology>
    </subcellularLocation>
</comment>
<comment type="catalytic activity">
    <reaction evidence="10">
        <text>a very-long-chain acyl-CoA + malonyl-CoA + H(+) = a very-long-chain 3-oxoacyl-CoA + CO2 + CoA</text>
        <dbReference type="Rhea" id="RHEA:32727"/>
        <dbReference type="ChEBI" id="CHEBI:15378"/>
        <dbReference type="ChEBI" id="CHEBI:16526"/>
        <dbReference type="ChEBI" id="CHEBI:57287"/>
        <dbReference type="ChEBI" id="CHEBI:57384"/>
        <dbReference type="ChEBI" id="CHEBI:90725"/>
        <dbReference type="ChEBI" id="CHEBI:90736"/>
        <dbReference type="EC" id="2.3.1.199"/>
    </reaction>
</comment>
<feature type="transmembrane region" description="Helical" evidence="10">
    <location>
        <begin position="88"/>
        <end position="109"/>
    </location>
</feature>
<evidence type="ECO:0000256" key="9">
    <source>
        <dbReference type="ARBA" id="ARBA00023160"/>
    </source>
</evidence>
<dbReference type="GO" id="GO:0034626">
    <property type="term" value="P:fatty acid elongation, polyunsaturated fatty acid"/>
    <property type="evidence" value="ECO:0007669"/>
    <property type="project" value="TreeGrafter"/>
</dbReference>
<dbReference type="GO" id="GO:0009922">
    <property type="term" value="F:fatty acid elongase activity"/>
    <property type="evidence" value="ECO:0007669"/>
    <property type="project" value="UniProtKB-EC"/>
</dbReference>
<dbReference type="EMBL" id="OC019387">
    <property type="protein sequence ID" value="CAD7269036.1"/>
    <property type="molecule type" value="Genomic_DNA"/>
</dbReference>
<keyword evidence="5 10" id="KW-0276">Fatty acid metabolism</keyword>
<protein>
    <recommendedName>
        <fullName evidence="10">Elongation of very long chain fatty acids protein</fullName>
        <ecNumber evidence="10">2.3.1.199</ecNumber>
    </recommendedName>
    <alternativeName>
        <fullName evidence="10">Very-long-chain 3-oxoacyl-CoA synthase</fullName>
    </alternativeName>
</protein>
<dbReference type="PANTHER" id="PTHR11157:SF103">
    <property type="entry name" value="ELONGATION OF VERY LONG CHAIN FATTY ACIDS PROTEIN"/>
    <property type="match status" value="1"/>
</dbReference>
<evidence type="ECO:0000256" key="7">
    <source>
        <dbReference type="ARBA" id="ARBA00023098"/>
    </source>
</evidence>
<dbReference type="GO" id="GO:0042761">
    <property type="term" value="P:very long-chain fatty acid biosynthetic process"/>
    <property type="evidence" value="ECO:0007669"/>
    <property type="project" value="TreeGrafter"/>
</dbReference>
<reference evidence="11" key="1">
    <citation type="submission" date="2020-11" db="EMBL/GenBank/DDBJ databases">
        <authorList>
            <person name="Tran Van P."/>
        </authorList>
    </citation>
    <scope>NUCLEOTIDE SEQUENCE</scope>
</reference>
<dbReference type="GO" id="GO:0005789">
    <property type="term" value="C:endoplasmic reticulum membrane"/>
    <property type="evidence" value="ECO:0007669"/>
    <property type="project" value="TreeGrafter"/>
</dbReference>
<keyword evidence="6 10" id="KW-1133">Transmembrane helix</keyword>
<feature type="transmembrane region" description="Helical" evidence="10">
    <location>
        <begin position="129"/>
        <end position="147"/>
    </location>
</feature>
<evidence type="ECO:0000313" key="11">
    <source>
        <dbReference type="EMBL" id="CAD7269036.1"/>
    </source>
</evidence>
<dbReference type="GO" id="GO:0030148">
    <property type="term" value="P:sphingolipid biosynthetic process"/>
    <property type="evidence" value="ECO:0007669"/>
    <property type="project" value="TreeGrafter"/>
</dbReference>
<dbReference type="InterPro" id="IPR002076">
    <property type="entry name" value="ELO_fam"/>
</dbReference>
<evidence type="ECO:0000256" key="8">
    <source>
        <dbReference type="ARBA" id="ARBA00023136"/>
    </source>
</evidence>
<evidence type="ECO:0000256" key="6">
    <source>
        <dbReference type="ARBA" id="ARBA00022989"/>
    </source>
</evidence>
<dbReference type="GO" id="GO:0034625">
    <property type="term" value="P:fatty acid elongation, monounsaturated fatty acid"/>
    <property type="evidence" value="ECO:0007669"/>
    <property type="project" value="TreeGrafter"/>
</dbReference>
<evidence type="ECO:0000256" key="10">
    <source>
        <dbReference type="RuleBase" id="RU361115"/>
    </source>
</evidence>
<evidence type="ECO:0000256" key="2">
    <source>
        <dbReference type="ARBA" id="ARBA00022516"/>
    </source>
</evidence>
<keyword evidence="4 10" id="KW-0812">Transmembrane</keyword>
<keyword evidence="8 10" id="KW-0472">Membrane</keyword>
<evidence type="ECO:0000256" key="3">
    <source>
        <dbReference type="ARBA" id="ARBA00022679"/>
    </source>
</evidence>
<accession>A0A7R9B9P8</accession>
<sequence length="197" mass="22678">MKRHNQENIEAPHTIMAELMHLVKFSYNDMIGAKKDPMLTCLRPHVDLSQTPCGLVSDLMLTCLRPMLPCLRPHVDLSQTPYPMVDSWLFMSSPVPILTILALYLYFVLSLGPNMMNSREPFHLQKLLVAYNLYQVLFSSWLCTLPFRFGAVQYIFKHGCQPADQPQSPYSVAVSNAAWWYFFSKIIELLDTVRATF</sequence>